<accession>A0A977KXP9</accession>
<dbReference type="AlphaFoldDB" id="A0A977KXP9"/>
<dbReference type="Proteomes" id="UP001065613">
    <property type="component" value="Chromosome"/>
</dbReference>
<dbReference type="EMBL" id="CP073041">
    <property type="protein sequence ID" value="UXE60315.1"/>
    <property type="molecule type" value="Genomic_DNA"/>
</dbReference>
<dbReference type="KEGG" id="wna:KA717_32775"/>
<proteinExistence type="predicted"/>
<reference evidence="1" key="1">
    <citation type="submission" date="2021-04" db="EMBL/GenBank/DDBJ databases">
        <title>Genome sequence of Woronichinia naegeliana from Washington state freshwater lake bloom.</title>
        <authorList>
            <person name="Dreher T.W."/>
        </authorList>
    </citation>
    <scope>NUCLEOTIDE SEQUENCE</scope>
    <source>
        <strain evidence="1">WA131</strain>
    </source>
</reference>
<name>A0A977KXP9_9CYAN</name>
<protein>
    <submittedName>
        <fullName evidence="1">Uncharacterized protein</fullName>
    </submittedName>
</protein>
<gene>
    <name evidence="1" type="ORF">KA717_32775</name>
</gene>
<evidence type="ECO:0000313" key="1">
    <source>
        <dbReference type="EMBL" id="UXE60315.1"/>
    </source>
</evidence>
<organism evidence="1">
    <name type="scientific">Woronichinia naegeliana WA131</name>
    <dbReference type="NCBI Taxonomy" id="2824559"/>
    <lineage>
        <taxon>Bacteria</taxon>
        <taxon>Bacillati</taxon>
        <taxon>Cyanobacteriota</taxon>
        <taxon>Cyanophyceae</taxon>
        <taxon>Synechococcales</taxon>
        <taxon>Coelosphaeriaceae</taxon>
        <taxon>Woronichinia</taxon>
    </lineage>
</organism>
<sequence>MYLRQFGVPYEAIAYVMGKDPMYWYRASLALGRPSLVGTTVKDGEAIPPSAISR</sequence>